<dbReference type="GO" id="GO:0016740">
    <property type="term" value="F:transferase activity"/>
    <property type="evidence" value="ECO:0007669"/>
    <property type="project" value="UniProtKB-KW"/>
</dbReference>
<dbReference type="GO" id="GO:0005524">
    <property type="term" value="F:ATP binding"/>
    <property type="evidence" value="ECO:0007669"/>
    <property type="project" value="UniProtKB-KW"/>
</dbReference>
<keyword evidence="1" id="KW-0547">Nucleotide-binding</keyword>
<dbReference type="EMBL" id="PDTV01000001">
    <property type="protein sequence ID" value="PIE83729.1"/>
    <property type="molecule type" value="Genomic_DNA"/>
</dbReference>
<dbReference type="Gene3D" id="3.90.1200.10">
    <property type="match status" value="1"/>
</dbReference>
<keyword evidence="4" id="KW-0808">Transferase</keyword>
<feature type="domain" description="Aminoglycoside phosphotransferase" evidence="3">
    <location>
        <begin position="33"/>
        <end position="253"/>
    </location>
</feature>
<protein>
    <submittedName>
        <fullName evidence="4">Aminoglycoside phosphotransferase</fullName>
    </submittedName>
</protein>
<evidence type="ECO:0000313" key="4">
    <source>
        <dbReference type="EMBL" id="PIE83729.1"/>
    </source>
</evidence>
<dbReference type="Pfam" id="PF01636">
    <property type="entry name" value="APH"/>
    <property type="match status" value="1"/>
</dbReference>
<comment type="caution">
    <text evidence="4">The sequence shown here is derived from an EMBL/GenBank/DDBJ whole genome shotgun (WGS) entry which is preliminary data.</text>
</comment>
<organism evidence="4 5">
    <name type="scientific">Candidatus Contendibacter odensensis</name>
    <dbReference type="NCBI Taxonomy" id="1400860"/>
    <lineage>
        <taxon>Bacteria</taxon>
        <taxon>Pseudomonadati</taxon>
        <taxon>Pseudomonadota</taxon>
        <taxon>Gammaproteobacteria</taxon>
        <taxon>Candidatus Competibacteraceae</taxon>
        <taxon>Candidatus Contendibacter</taxon>
    </lineage>
</organism>
<name>A0A2G6PHT5_9GAMM</name>
<dbReference type="PANTHER" id="PTHR33540">
    <property type="entry name" value="TRNA THREONYLCARBAMOYLADENOSINE BIOSYNTHESIS PROTEIN TSAE"/>
    <property type="match status" value="1"/>
</dbReference>
<reference evidence="4 5" key="1">
    <citation type="submission" date="2017-10" db="EMBL/GenBank/DDBJ databases">
        <title>Novel microbial diversity and functional potential in the marine mammal oral microbiome.</title>
        <authorList>
            <person name="Dudek N.K."/>
            <person name="Sun C.L."/>
            <person name="Burstein D."/>
            <person name="Kantor R.S."/>
            <person name="Aliaga Goltsman D.S."/>
            <person name="Bik E.M."/>
            <person name="Thomas B.C."/>
            <person name="Banfield J.F."/>
            <person name="Relman D.A."/>
        </authorList>
    </citation>
    <scope>NUCLEOTIDE SEQUENCE [LARGE SCALE GENOMIC DNA]</scope>
    <source>
        <strain evidence="4">DOLJORAL78_50_517</strain>
    </source>
</reference>
<keyword evidence="2" id="KW-0067">ATP-binding</keyword>
<dbReference type="InterPro" id="IPR002575">
    <property type="entry name" value="Aminoglycoside_PTrfase"/>
</dbReference>
<gene>
    <name evidence="4" type="ORF">CSA09_00040</name>
</gene>
<proteinExistence type="predicted"/>
<dbReference type="SUPFAM" id="SSF56112">
    <property type="entry name" value="Protein kinase-like (PK-like)"/>
    <property type="match status" value="1"/>
</dbReference>
<evidence type="ECO:0000313" key="5">
    <source>
        <dbReference type="Proteomes" id="UP000229278"/>
    </source>
</evidence>
<evidence type="ECO:0000256" key="1">
    <source>
        <dbReference type="ARBA" id="ARBA00022741"/>
    </source>
</evidence>
<dbReference type="InterPro" id="IPR011009">
    <property type="entry name" value="Kinase-like_dom_sf"/>
</dbReference>
<evidence type="ECO:0000256" key="2">
    <source>
        <dbReference type="ARBA" id="ARBA00022840"/>
    </source>
</evidence>
<dbReference type="PANTHER" id="PTHR33540:SF1">
    <property type="entry name" value="N-ACETYLMURAMATE_N-ACETYLGLUCOSAMINE KINASE"/>
    <property type="match status" value="1"/>
</dbReference>
<evidence type="ECO:0000259" key="3">
    <source>
        <dbReference type="Pfam" id="PF01636"/>
    </source>
</evidence>
<accession>A0A2G6PHT5</accession>
<dbReference type="Gene3D" id="3.30.200.20">
    <property type="entry name" value="Phosphorylase Kinase, domain 1"/>
    <property type="match status" value="1"/>
</dbReference>
<dbReference type="AlphaFoldDB" id="A0A2G6PHT5"/>
<sequence>MHLFRESNWVNDRKQLLLEWLDNVLPTTLIKMAPASSDASFRRYFRVWYGDQTRVVMDAPPDKEDCQPFMTIAQALCDLGLNAPKIFADNLDQGFLLLSDLGTRQYLSALTPDNVSVLYGDALKALARLQMGDKPDSSLLPAYDSQLLQTEMLLFRQWFLEKLLGLKLNEDEYGILDQVFTLLERNALEQPQVWVHRDYHSRNLMVTHPDNPGVLDFQDAVIGAVTYDLVSLLRDCYIAWPQEQVAAWVLDYRLQLQALGMDGLEDADQFMRWFDLMGVQRHLKATGIFARLNLRDGKSGYLHDIPRTLGYILEVSVRYPELAGLAKLLQTRAVDRWVPAS</sequence>
<dbReference type="Proteomes" id="UP000229278">
    <property type="component" value="Unassembled WGS sequence"/>
</dbReference>